<dbReference type="SMART" id="SM00507">
    <property type="entry name" value="HNHc"/>
    <property type="match status" value="1"/>
</dbReference>
<sequence>MNEPHSYRREEQLTADLEAACVLLRRCRESLSAGSSTAGSSTAGSPAAGSLAPGSLNAGSLNAGSSNAGSLTAVSLTVVSLADDELLRVAAAAAEVRQACDSIEVALAGEIGDRSRPQLGGERLSARKGCRNAAELLQRITRVSSATATRLVRVGEAVRPAISMTGQTLPARFSILGSALENADVCLDAASVIVNGLSVPSLRADQIAVDAAEVELVAAALGSSVECPVPAMADDLRLQAAVWRLVIDPDGVEPDEERAMCHRSLKLGRATFAGVPLSGVLLPEAAARLQRMFDAYLSPVTSAVAFPTDAVTTDAVTTDAVTADSACAAATGVAATGVDTTDAADTADANTADAESIAAGEFTVVADDRSRVQKQHDVFLSILDSASRSADTPSIGGAPASVVVSVRESDLVTGAGVGWIEGSDVPVSGRTVRQLVCSGGVQRVVLSDEGRIVRLGAEQRCFDGRQRRAITLRDGGCVIPGCRVPASWCEIHHVDEFADGGPTHTDNGVLLCWFHHRTIDHSGWEIRMHAGVPHLKAPPWIDPKHRRWMPVTKSRTRLAQAFDDRAE</sequence>
<evidence type="ECO:0000313" key="2">
    <source>
        <dbReference type="EMBL" id="MBM7471632.1"/>
    </source>
</evidence>
<feature type="domain" description="HNH nuclease" evidence="1">
    <location>
        <begin position="465"/>
        <end position="517"/>
    </location>
</feature>
<evidence type="ECO:0000313" key="3">
    <source>
        <dbReference type="Proteomes" id="UP000776164"/>
    </source>
</evidence>
<dbReference type="Gene3D" id="1.10.30.50">
    <property type="match status" value="1"/>
</dbReference>
<dbReference type="RefSeq" id="WP_205107764.1">
    <property type="nucleotide sequence ID" value="NZ_BAAAHT010000013.1"/>
</dbReference>
<dbReference type="CDD" id="cd00085">
    <property type="entry name" value="HNHc"/>
    <property type="match status" value="1"/>
</dbReference>
<gene>
    <name evidence="2" type="ORF">JOE66_001266</name>
</gene>
<keyword evidence="2" id="KW-0378">Hydrolase</keyword>
<evidence type="ECO:0000259" key="1">
    <source>
        <dbReference type="SMART" id="SM00507"/>
    </source>
</evidence>
<name>A0ABS2L3H9_9MICO</name>
<accession>A0ABS2L3H9</accession>
<dbReference type="InterPro" id="IPR003870">
    <property type="entry name" value="DUF222"/>
</dbReference>
<organism evidence="2 3">
    <name type="scientific">Subtercola frigoramans</name>
    <dbReference type="NCBI Taxonomy" id="120298"/>
    <lineage>
        <taxon>Bacteria</taxon>
        <taxon>Bacillati</taxon>
        <taxon>Actinomycetota</taxon>
        <taxon>Actinomycetes</taxon>
        <taxon>Micrococcales</taxon>
        <taxon>Microbacteriaceae</taxon>
        <taxon>Subtercola</taxon>
    </lineage>
</organism>
<proteinExistence type="predicted"/>
<dbReference type="Pfam" id="PF02720">
    <property type="entry name" value="DUF222"/>
    <property type="match status" value="1"/>
</dbReference>
<dbReference type="GO" id="GO:0016787">
    <property type="term" value="F:hydrolase activity"/>
    <property type="evidence" value="ECO:0007669"/>
    <property type="project" value="UniProtKB-KW"/>
</dbReference>
<protein>
    <submittedName>
        <fullName evidence="2">5-methylcytosine-specific restriction protein A</fullName>
        <ecNumber evidence="2">3.1.21.-</ecNumber>
    </submittedName>
</protein>
<reference evidence="2 3" key="1">
    <citation type="submission" date="2021-01" db="EMBL/GenBank/DDBJ databases">
        <title>Sequencing the genomes of 1000 actinobacteria strains.</title>
        <authorList>
            <person name="Klenk H.-P."/>
        </authorList>
    </citation>
    <scope>NUCLEOTIDE SEQUENCE [LARGE SCALE GENOMIC DNA]</scope>
    <source>
        <strain evidence="2 3">DSM 13057</strain>
    </source>
</reference>
<comment type="caution">
    <text evidence="2">The sequence shown here is derived from an EMBL/GenBank/DDBJ whole genome shotgun (WGS) entry which is preliminary data.</text>
</comment>
<keyword evidence="3" id="KW-1185">Reference proteome</keyword>
<dbReference type="Proteomes" id="UP000776164">
    <property type="component" value="Unassembled WGS sequence"/>
</dbReference>
<dbReference type="EMBL" id="JAFBBU010000001">
    <property type="protein sequence ID" value="MBM7471632.1"/>
    <property type="molecule type" value="Genomic_DNA"/>
</dbReference>
<dbReference type="InterPro" id="IPR003615">
    <property type="entry name" value="HNH_nuc"/>
</dbReference>
<dbReference type="EC" id="3.1.21.-" evidence="2"/>